<dbReference type="AlphaFoldDB" id="A0A645HUP1"/>
<dbReference type="Pfam" id="PF07261">
    <property type="entry name" value="DnaB_2"/>
    <property type="match status" value="1"/>
</dbReference>
<reference evidence="2" key="1">
    <citation type="submission" date="2019-08" db="EMBL/GenBank/DDBJ databases">
        <authorList>
            <person name="Kucharzyk K."/>
            <person name="Murdoch R.W."/>
            <person name="Higgins S."/>
            <person name="Loffler F."/>
        </authorList>
    </citation>
    <scope>NUCLEOTIDE SEQUENCE</scope>
</reference>
<gene>
    <name evidence="2" type="ORF">SDC9_189853</name>
</gene>
<dbReference type="EMBL" id="VSSQ01099941">
    <property type="protein sequence ID" value="MPN42296.1"/>
    <property type="molecule type" value="Genomic_DNA"/>
</dbReference>
<name>A0A645HUP1_9ZZZZ</name>
<sequence length="111" mass="12929">MLEYLNLDLKLPAEVVNVLIDYVLNINENRLTKRFVEVIATTWVREKVTTKEQAMALTKKTPAFKSQPSKKKDVLPDYYEKMKAKEKEETLNIISEEEEEEIARKLKGLGE</sequence>
<evidence type="ECO:0000259" key="1">
    <source>
        <dbReference type="Pfam" id="PF07261"/>
    </source>
</evidence>
<evidence type="ECO:0000313" key="2">
    <source>
        <dbReference type="EMBL" id="MPN42296.1"/>
    </source>
</evidence>
<feature type="domain" description="DnaB/C C-terminal" evidence="1">
    <location>
        <begin position="7"/>
        <end position="56"/>
    </location>
</feature>
<proteinExistence type="predicted"/>
<dbReference type="InterPro" id="IPR006343">
    <property type="entry name" value="DnaB/C_C"/>
</dbReference>
<protein>
    <recommendedName>
        <fullName evidence="1">DnaB/C C-terminal domain-containing protein</fullName>
    </recommendedName>
</protein>
<accession>A0A645HUP1</accession>
<organism evidence="2">
    <name type="scientific">bioreactor metagenome</name>
    <dbReference type="NCBI Taxonomy" id="1076179"/>
    <lineage>
        <taxon>unclassified sequences</taxon>
        <taxon>metagenomes</taxon>
        <taxon>ecological metagenomes</taxon>
    </lineage>
</organism>
<comment type="caution">
    <text evidence="2">The sequence shown here is derived from an EMBL/GenBank/DDBJ whole genome shotgun (WGS) entry which is preliminary data.</text>
</comment>